<dbReference type="CDD" id="cd09971">
    <property type="entry name" value="SdiA-regulated"/>
    <property type="match status" value="1"/>
</dbReference>
<comment type="caution">
    <text evidence="4">The sequence shown here is derived from an EMBL/GenBank/DDBJ whole genome shotgun (WGS) entry which is preliminary data.</text>
</comment>
<dbReference type="SUPFAM" id="SSF50956">
    <property type="entry name" value="Thermostable phytase (3-phytase)"/>
    <property type="match status" value="1"/>
</dbReference>
<accession>A0A844NV93</accession>
<dbReference type="Pfam" id="PF06977">
    <property type="entry name" value="SdiA-regulated"/>
    <property type="match status" value="1"/>
</dbReference>
<protein>
    <submittedName>
        <fullName evidence="4">DNA-binding protein</fullName>
    </submittedName>
</protein>
<keyword evidence="2" id="KW-1003">Cell membrane</keyword>
<dbReference type="EMBL" id="WOAD01000070">
    <property type="protein sequence ID" value="MUI39574.1"/>
    <property type="molecule type" value="Genomic_DNA"/>
</dbReference>
<keyword evidence="4" id="KW-0238">DNA-binding</keyword>
<evidence type="ECO:0000313" key="4">
    <source>
        <dbReference type="EMBL" id="MUI39574.1"/>
    </source>
</evidence>
<evidence type="ECO:0000313" key="5">
    <source>
        <dbReference type="Proteomes" id="UP000433532"/>
    </source>
</evidence>
<organism evidence="4 5">
    <name type="scientific">Pseudomonas aeruginosa</name>
    <dbReference type="NCBI Taxonomy" id="287"/>
    <lineage>
        <taxon>Bacteria</taxon>
        <taxon>Pseudomonadati</taxon>
        <taxon>Pseudomonadota</taxon>
        <taxon>Gammaproteobacteria</taxon>
        <taxon>Pseudomonadales</taxon>
        <taxon>Pseudomonadaceae</taxon>
        <taxon>Pseudomonas</taxon>
    </lineage>
</organism>
<proteinExistence type="predicted"/>
<dbReference type="Proteomes" id="UP000433532">
    <property type="component" value="Unassembled WGS sequence"/>
</dbReference>
<dbReference type="AlphaFoldDB" id="A0A844NV93"/>
<dbReference type="RefSeq" id="WP_155712948.1">
    <property type="nucleotide sequence ID" value="NZ_WOAD01000070.1"/>
</dbReference>
<comment type="subcellular location">
    <subcellularLocation>
        <location evidence="1">Cell membrane</location>
    </subcellularLocation>
</comment>
<dbReference type="GO" id="GO:0003677">
    <property type="term" value="F:DNA binding"/>
    <property type="evidence" value="ECO:0007669"/>
    <property type="project" value="UniProtKB-KW"/>
</dbReference>
<evidence type="ECO:0000256" key="1">
    <source>
        <dbReference type="ARBA" id="ARBA00004236"/>
    </source>
</evidence>
<sequence length="320" mass="36131">MYLMAKNWLGRTLKTRAWMWALLCLLLLTAFQARTHHLDDRLYFWIKTHWHTGDWQERSVWLPAYRVELDAKPVPGVENNLSGLTFDPELNLLWGVTNGPNELLALSREGDVERRYALDGFHDVEAVSYVGNGKLVIAEERRQSLVIVEVPVDGDGKLSSGRALSRDQYPALTLALGKEDNKGLEGLAYDLKGDRLFVTKERDPRQLLEVSGLRASMESGFSLHVRDLSSLVKSKVFATDLSSVVFDQESGHLILLSDESKLLIEMTDKGNVVSFRSLARGFAGLQKGIPQAEGVTIDDEGYLYVVSEPNLFYRFTRERD</sequence>
<evidence type="ECO:0000256" key="3">
    <source>
        <dbReference type="ARBA" id="ARBA00023136"/>
    </source>
</evidence>
<dbReference type="GO" id="GO:0005886">
    <property type="term" value="C:plasma membrane"/>
    <property type="evidence" value="ECO:0007669"/>
    <property type="project" value="UniProtKB-SubCell"/>
</dbReference>
<evidence type="ECO:0000256" key="2">
    <source>
        <dbReference type="ARBA" id="ARBA00022475"/>
    </source>
</evidence>
<reference evidence="4 5" key="1">
    <citation type="submission" date="2019-11" db="EMBL/GenBank/DDBJ databases">
        <title>Genomes of ocular Pseudomonas aeruginosa isolates.</title>
        <authorList>
            <person name="Khan M."/>
            <person name="Rice S.A."/>
            <person name="Willcox M.D.P."/>
            <person name="Stapleton F."/>
        </authorList>
    </citation>
    <scope>NUCLEOTIDE SEQUENCE [LARGE SCALE GENOMIC DNA]</scope>
    <source>
        <strain evidence="4 5">PA221</strain>
    </source>
</reference>
<name>A0A844NV93_PSEAI</name>
<dbReference type="InterPro" id="IPR009722">
    <property type="entry name" value="YjiK/CarP"/>
</dbReference>
<keyword evidence="3" id="KW-0472">Membrane</keyword>
<gene>
    <name evidence="4" type="ORF">GNQ48_31860</name>
</gene>